<keyword evidence="1 4" id="KW-0489">Methyltransferase</keyword>
<dbReference type="PATRIC" id="fig|294710.3.peg.717"/>
<dbReference type="CDD" id="cd02440">
    <property type="entry name" value="AdoMet_MTases"/>
    <property type="match status" value="1"/>
</dbReference>
<keyword evidence="2 4" id="KW-0808">Transferase</keyword>
<name>A0A117M0U2_9BACT</name>
<dbReference type="InterPro" id="IPR050362">
    <property type="entry name" value="Cation-dep_OMT"/>
</dbReference>
<gene>
    <name evidence="4" type="ORF">XD92_0469</name>
</gene>
<sequence>MNSSDSLEEYILRHIDEEPELLREIHRETHLKLLHGFMVSGHLQGRLLKMLVRMIHPSQVLEIGTYTGYSALCIAEGLEEDARLHTIEIDDELEEMILRNFGRSALANQITLYIGDASALLPGFEDDFFDLAFLDGDKRNYWQIYEATLPKVKSGGFLLADNTLWHGKILETAPPDRQTQGIQEFNERLASDNRVEKVILPLRDGLTLIRKK</sequence>
<protein>
    <submittedName>
        <fullName evidence="4">O-methyltransferase</fullName>
    </submittedName>
</protein>
<evidence type="ECO:0000256" key="1">
    <source>
        <dbReference type="ARBA" id="ARBA00022603"/>
    </source>
</evidence>
<dbReference type="AlphaFoldDB" id="A0A117M0U2"/>
<dbReference type="InterPro" id="IPR029063">
    <property type="entry name" value="SAM-dependent_MTases_sf"/>
</dbReference>
<evidence type="ECO:0000313" key="4">
    <source>
        <dbReference type="EMBL" id="KUK78192.1"/>
    </source>
</evidence>
<comment type="caution">
    <text evidence="4">The sequence shown here is derived from an EMBL/GenBank/DDBJ whole genome shotgun (WGS) entry which is preliminary data.</text>
</comment>
<organism evidence="4 5">
    <name type="scientific">Proteiniphilum acetatigenes</name>
    <dbReference type="NCBI Taxonomy" id="294710"/>
    <lineage>
        <taxon>Bacteria</taxon>
        <taxon>Pseudomonadati</taxon>
        <taxon>Bacteroidota</taxon>
        <taxon>Bacteroidia</taxon>
        <taxon>Bacteroidales</taxon>
        <taxon>Dysgonomonadaceae</taxon>
        <taxon>Proteiniphilum</taxon>
    </lineage>
</organism>
<dbReference type="EMBL" id="LGGN01000061">
    <property type="protein sequence ID" value="KUK78192.1"/>
    <property type="molecule type" value="Genomic_DNA"/>
</dbReference>
<dbReference type="SUPFAM" id="SSF53335">
    <property type="entry name" value="S-adenosyl-L-methionine-dependent methyltransferases"/>
    <property type="match status" value="1"/>
</dbReference>
<dbReference type="Pfam" id="PF01596">
    <property type="entry name" value="Methyltransf_3"/>
    <property type="match status" value="1"/>
</dbReference>
<dbReference type="Proteomes" id="UP000053860">
    <property type="component" value="Unassembled WGS sequence"/>
</dbReference>
<dbReference type="Gene3D" id="3.40.50.150">
    <property type="entry name" value="Vaccinia Virus protein VP39"/>
    <property type="match status" value="1"/>
</dbReference>
<keyword evidence="3" id="KW-0949">S-adenosyl-L-methionine</keyword>
<evidence type="ECO:0000256" key="3">
    <source>
        <dbReference type="ARBA" id="ARBA00022691"/>
    </source>
</evidence>
<evidence type="ECO:0000313" key="5">
    <source>
        <dbReference type="Proteomes" id="UP000053860"/>
    </source>
</evidence>
<evidence type="ECO:0000256" key="2">
    <source>
        <dbReference type="ARBA" id="ARBA00022679"/>
    </source>
</evidence>
<dbReference type="PANTHER" id="PTHR10509:SF14">
    <property type="entry name" value="CAFFEOYL-COA O-METHYLTRANSFERASE 3-RELATED"/>
    <property type="match status" value="1"/>
</dbReference>
<accession>A0A117M0U2</accession>
<dbReference type="GO" id="GO:0008757">
    <property type="term" value="F:S-adenosylmethionine-dependent methyltransferase activity"/>
    <property type="evidence" value="ECO:0007669"/>
    <property type="project" value="TreeGrafter"/>
</dbReference>
<dbReference type="GO" id="GO:0008171">
    <property type="term" value="F:O-methyltransferase activity"/>
    <property type="evidence" value="ECO:0007669"/>
    <property type="project" value="InterPro"/>
</dbReference>
<reference evidence="5" key="1">
    <citation type="journal article" date="2015" name="MBio">
        <title>Genome-Resolved Metagenomic Analysis Reveals Roles for Candidate Phyla and Other Microbial Community Members in Biogeochemical Transformations in Oil Reservoirs.</title>
        <authorList>
            <person name="Hu P."/>
            <person name="Tom L."/>
            <person name="Singh A."/>
            <person name="Thomas B.C."/>
            <person name="Baker B.J."/>
            <person name="Piceno Y.M."/>
            <person name="Andersen G.L."/>
            <person name="Banfield J.F."/>
        </authorList>
    </citation>
    <scope>NUCLEOTIDE SEQUENCE [LARGE SCALE GENOMIC DNA]</scope>
</reference>
<proteinExistence type="predicted"/>
<dbReference type="InterPro" id="IPR002935">
    <property type="entry name" value="SAM_O-MeTrfase"/>
</dbReference>
<dbReference type="GO" id="GO:0032259">
    <property type="term" value="P:methylation"/>
    <property type="evidence" value="ECO:0007669"/>
    <property type="project" value="UniProtKB-KW"/>
</dbReference>
<dbReference type="PROSITE" id="PS51682">
    <property type="entry name" value="SAM_OMT_I"/>
    <property type="match status" value="1"/>
</dbReference>
<dbReference type="PANTHER" id="PTHR10509">
    <property type="entry name" value="O-METHYLTRANSFERASE-RELATED"/>
    <property type="match status" value="1"/>
</dbReference>